<organism evidence="3 4">
    <name type="scientific">Candidatus Reconcilbacillus cellulovorans</name>
    <dbReference type="NCBI Taxonomy" id="1906605"/>
    <lineage>
        <taxon>Bacteria</taxon>
        <taxon>Bacillati</taxon>
        <taxon>Bacillota</taxon>
        <taxon>Bacilli</taxon>
        <taxon>Bacillales</taxon>
        <taxon>Paenibacillaceae</taxon>
        <taxon>Candidatus Reconcilbacillus</taxon>
    </lineage>
</organism>
<evidence type="ECO:0000313" key="3">
    <source>
        <dbReference type="EMBL" id="PDO10298.1"/>
    </source>
</evidence>
<protein>
    <recommendedName>
        <fullName evidence="2">SLH domain-containing protein</fullName>
    </recommendedName>
</protein>
<dbReference type="Pfam" id="PF00395">
    <property type="entry name" value="SLH"/>
    <property type="match status" value="2"/>
</dbReference>
<evidence type="ECO:0000313" key="4">
    <source>
        <dbReference type="Proteomes" id="UP000243688"/>
    </source>
</evidence>
<dbReference type="Proteomes" id="UP000243688">
    <property type="component" value="Unassembled WGS sequence"/>
</dbReference>
<name>A0A2A6DZ05_9BACL</name>
<proteinExistence type="predicted"/>
<sequence length="318" mass="34076">MVRTTIVRRLALVAATAGLLSAAATASAFTDISGVAGEKEILALKNEGVLSGVGGDRFDPNAPLTVAQSVALVLKGLDLRQPAGTTDSDATDGSKPWYADVLNTAAHFGLPVDPGLAVDAPTTREQFARLLAAAVDKKGPFARIMIYLSFADENMVDPEAVDAVQALLVWKIAELDAQNRFRPKETVTRAEAAVWLYRAREFVRTNRPVSDDPAADDADRRDVRVVVENIHPEVDRVTLDWGLKPNPGYAVFITAVEFPQERKAVVRYRLATPDPGRFYAQVVVHAKATTYVPHGYEVVAVPENAPSSGSGGSKGSDG</sequence>
<accession>A0A2A6DZ05</accession>
<gene>
    <name evidence="3" type="ORF">BLM47_08065</name>
</gene>
<reference evidence="3 4" key="1">
    <citation type="submission" date="2016-12" db="EMBL/GenBank/DDBJ databases">
        <title>Candidatus Reconcilibacillus cellulovorans genome.</title>
        <authorList>
            <person name="Kolinko S."/>
            <person name="Wu Y.-W."/>
            <person name="Tachea F."/>
            <person name="Denzel E."/>
            <person name="Hiras J."/>
            <person name="Baecker N."/>
            <person name="Chan L.J."/>
            <person name="Eichorst S.A."/>
            <person name="Frey D."/>
            <person name="Adams P.D."/>
            <person name="Pray T."/>
            <person name="Tanjore D."/>
            <person name="Petzold C.J."/>
            <person name="Gladden J.M."/>
            <person name="Simmons B.A."/>
            <person name="Singer S.W."/>
        </authorList>
    </citation>
    <scope>NUCLEOTIDE SEQUENCE [LARGE SCALE GENOMIC DNA]</scope>
    <source>
        <strain evidence="3">JTherm</strain>
    </source>
</reference>
<evidence type="ECO:0000259" key="2">
    <source>
        <dbReference type="PROSITE" id="PS51272"/>
    </source>
</evidence>
<comment type="caution">
    <text evidence="3">The sequence shown here is derived from an EMBL/GenBank/DDBJ whole genome shotgun (WGS) entry which is preliminary data.</text>
</comment>
<feature type="domain" description="SLH" evidence="2">
    <location>
        <begin position="24"/>
        <end position="87"/>
    </location>
</feature>
<keyword evidence="1" id="KW-0732">Signal</keyword>
<feature type="signal peptide" evidence="1">
    <location>
        <begin position="1"/>
        <end position="26"/>
    </location>
</feature>
<dbReference type="EMBL" id="MOXJ01000016">
    <property type="protein sequence ID" value="PDO10298.1"/>
    <property type="molecule type" value="Genomic_DNA"/>
</dbReference>
<dbReference type="AlphaFoldDB" id="A0A2A6DZ05"/>
<feature type="domain" description="SLH" evidence="2">
    <location>
        <begin position="147"/>
        <end position="210"/>
    </location>
</feature>
<dbReference type="InterPro" id="IPR001119">
    <property type="entry name" value="SLH_dom"/>
</dbReference>
<evidence type="ECO:0000256" key="1">
    <source>
        <dbReference type="SAM" id="SignalP"/>
    </source>
</evidence>
<dbReference type="PROSITE" id="PS51272">
    <property type="entry name" value="SLH"/>
    <property type="match status" value="2"/>
</dbReference>
<feature type="chain" id="PRO_5039694704" description="SLH domain-containing protein" evidence="1">
    <location>
        <begin position="27"/>
        <end position="318"/>
    </location>
</feature>